<evidence type="ECO:0000313" key="5">
    <source>
        <dbReference type="Proteomes" id="UP000002218"/>
    </source>
</evidence>
<dbReference type="EMBL" id="CP001737">
    <property type="protein sequence ID" value="ACV80109.1"/>
    <property type="molecule type" value="Genomic_DNA"/>
</dbReference>
<dbReference type="InParanoid" id="C8XGA7"/>
<dbReference type="PROSITE" id="PS50043">
    <property type="entry name" value="HTH_LUXR_2"/>
    <property type="match status" value="1"/>
</dbReference>
<dbReference type="GO" id="GO:0005737">
    <property type="term" value="C:cytoplasm"/>
    <property type="evidence" value="ECO:0007669"/>
    <property type="project" value="TreeGrafter"/>
</dbReference>
<feature type="domain" description="HTH luxR-type" evidence="3">
    <location>
        <begin position="849"/>
        <end position="914"/>
    </location>
</feature>
<evidence type="ECO:0000256" key="1">
    <source>
        <dbReference type="ARBA" id="ARBA00022741"/>
    </source>
</evidence>
<dbReference type="InterPro" id="IPR003593">
    <property type="entry name" value="AAA+_ATPase"/>
</dbReference>
<proteinExistence type="predicted"/>
<dbReference type="PANTHER" id="PTHR16305">
    <property type="entry name" value="TESTICULAR SOLUBLE ADENYLYL CYCLASE"/>
    <property type="match status" value="1"/>
</dbReference>
<dbReference type="PANTHER" id="PTHR16305:SF35">
    <property type="entry name" value="TRANSCRIPTIONAL ACTIVATOR DOMAIN"/>
    <property type="match status" value="1"/>
</dbReference>
<dbReference type="KEGG" id="nml:Namu_3812"/>
<dbReference type="SMART" id="SM00382">
    <property type="entry name" value="AAA"/>
    <property type="match status" value="1"/>
</dbReference>
<gene>
    <name evidence="4" type="ordered locus">Namu_3812</name>
</gene>
<organism evidence="4 5">
    <name type="scientific">Nakamurella multipartita (strain ATCC 700099 / DSM 44233 / CIP 104796 / JCM 9543 / NBRC 105858 / Y-104)</name>
    <name type="common">Microsphaera multipartita</name>
    <dbReference type="NCBI Taxonomy" id="479431"/>
    <lineage>
        <taxon>Bacteria</taxon>
        <taxon>Bacillati</taxon>
        <taxon>Actinomycetota</taxon>
        <taxon>Actinomycetes</taxon>
        <taxon>Nakamurellales</taxon>
        <taxon>Nakamurellaceae</taxon>
        <taxon>Nakamurella</taxon>
    </lineage>
</organism>
<evidence type="ECO:0000313" key="4">
    <source>
        <dbReference type="EMBL" id="ACV80109.1"/>
    </source>
</evidence>
<keyword evidence="1" id="KW-0547">Nucleotide-binding</keyword>
<protein>
    <submittedName>
        <fullName evidence="4">Transcriptional regulator, LuxR family</fullName>
    </submittedName>
</protein>
<keyword evidence="5" id="KW-1185">Reference proteome</keyword>
<dbReference type="GO" id="GO:0003677">
    <property type="term" value="F:DNA binding"/>
    <property type="evidence" value="ECO:0007669"/>
    <property type="project" value="InterPro"/>
</dbReference>
<reference evidence="5" key="1">
    <citation type="submission" date="2009-09" db="EMBL/GenBank/DDBJ databases">
        <title>The complete genome of Nakamurella multipartita DSM 44233.</title>
        <authorList>
            <consortium name="US DOE Joint Genome Institute (JGI-PGF)"/>
            <person name="Lucas S."/>
            <person name="Copeland A."/>
            <person name="Lapidus A."/>
            <person name="Glavina del Rio T."/>
            <person name="Dalin E."/>
            <person name="Tice H."/>
            <person name="Bruce D."/>
            <person name="Goodwin L."/>
            <person name="Pitluck S."/>
            <person name="Kyrpides N."/>
            <person name="Mavromatis K."/>
            <person name="Ivanova N."/>
            <person name="Ovchinnikova G."/>
            <person name="Sims D."/>
            <person name="Meincke L."/>
            <person name="Brettin T."/>
            <person name="Detter J.C."/>
            <person name="Han C."/>
            <person name="Larimer F."/>
            <person name="Land M."/>
            <person name="Hauser L."/>
            <person name="Markowitz V."/>
            <person name="Cheng J.-F."/>
            <person name="Hugenholtz P."/>
            <person name="Woyke T."/>
            <person name="Wu D."/>
            <person name="Klenk H.-P."/>
            <person name="Eisen J.A."/>
        </authorList>
    </citation>
    <scope>NUCLEOTIDE SEQUENCE [LARGE SCALE GENOMIC DNA]</scope>
    <source>
        <strain evidence="5">ATCC 700099 / DSM 44233 / CIP 104796 / JCM 9543 / NBRC 105858 / Y-104</strain>
    </source>
</reference>
<name>C8XGA7_NAKMY</name>
<dbReference type="SMART" id="SM00421">
    <property type="entry name" value="HTH_LUXR"/>
    <property type="match status" value="1"/>
</dbReference>
<dbReference type="GO" id="GO:0005524">
    <property type="term" value="F:ATP binding"/>
    <property type="evidence" value="ECO:0007669"/>
    <property type="project" value="UniProtKB-KW"/>
</dbReference>
<dbReference type="GO" id="GO:0004016">
    <property type="term" value="F:adenylate cyclase activity"/>
    <property type="evidence" value="ECO:0007669"/>
    <property type="project" value="TreeGrafter"/>
</dbReference>
<dbReference type="GO" id="GO:0006355">
    <property type="term" value="P:regulation of DNA-templated transcription"/>
    <property type="evidence" value="ECO:0007669"/>
    <property type="project" value="InterPro"/>
</dbReference>
<dbReference type="eggNOG" id="COG2909">
    <property type="taxonomic scope" value="Bacteria"/>
</dbReference>
<dbReference type="CDD" id="cd06170">
    <property type="entry name" value="LuxR_C_like"/>
    <property type="match status" value="1"/>
</dbReference>
<dbReference type="OrthoDB" id="134933at2"/>
<dbReference type="SUPFAM" id="SSF52540">
    <property type="entry name" value="P-loop containing nucleoside triphosphate hydrolases"/>
    <property type="match status" value="1"/>
</dbReference>
<evidence type="ECO:0000259" key="3">
    <source>
        <dbReference type="PROSITE" id="PS50043"/>
    </source>
</evidence>
<dbReference type="RefSeq" id="WP_015748936.1">
    <property type="nucleotide sequence ID" value="NC_013235.1"/>
</dbReference>
<dbReference type="PRINTS" id="PR00038">
    <property type="entry name" value="HTHLUXR"/>
</dbReference>
<dbReference type="InterPro" id="IPR000792">
    <property type="entry name" value="Tscrpt_reg_LuxR_C"/>
</dbReference>
<evidence type="ECO:0000256" key="2">
    <source>
        <dbReference type="ARBA" id="ARBA00022840"/>
    </source>
</evidence>
<dbReference type="Pfam" id="PF00196">
    <property type="entry name" value="GerE"/>
    <property type="match status" value="1"/>
</dbReference>
<accession>C8XGA7</accession>
<dbReference type="HOGENOM" id="CLU_006850_3_0_11"/>
<dbReference type="InterPro" id="IPR027417">
    <property type="entry name" value="P-loop_NTPase"/>
</dbReference>
<dbReference type="InterPro" id="IPR041664">
    <property type="entry name" value="AAA_16"/>
</dbReference>
<dbReference type="InterPro" id="IPR036388">
    <property type="entry name" value="WH-like_DNA-bd_sf"/>
</dbReference>
<dbReference type="Gene3D" id="3.40.50.300">
    <property type="entry name" value="P-loop containing nucleotide triphosphate hydrolases"/>
    <property type="match status" value="1"/>
</dbReference>
<dbReference type="Pfam" id="PF13191">
    <property type="entry name" value="AAA_16"/>
    <property type="match status" value="1"/>
</dbReference>
<reference evidence="4 5" key="2">
    <citation type="journal article" date="2010" name="Stand. Genomic Sci.">
        <title>Complete genome sequence of Nakamurella multipartita type strain (Y-104).</title>
        <authorList>
            <person name="Tice H."/>
            <person name="Mayilraj S."/>
            <person name="Sims D."/>
            <person name="Lapidus A."/>
            <person name="Nolan M."/>
            <person name="Lucas S."/>
            <person name="Glavina Del Rio T."/>
            <person name="Copeland A."/>
            <person name="Cheng J.F."/>
            <person name="Meincke L."/>
            <person name="Bruce D."/>
            <person name="Goodwin L."/>
            <person name="Pitluck S."/>
            <person name="Ivanova N."/>
            <person name="Mavromatis K."/>
            <person name="Ovchinnikova G."/>
            <person name="Pati A."/>
            <person name="Chen A."/>
            <person name="Palaniappan K."/>
            <person name="Land M."/>
            <person name="Hauser L."/>
            <person name="Chang Y.J."/>
            <person name="Jeffries C.D."/>
            <person name="Detter J.C."/>
            <person name="Brettin T."/>
            <person name="Rohde M."/>
            <person name="Goker M."/>
            <person name="Bristow J."/>
            <person name="Eisen J.A."/>
            <person name="Markowitz V."/>
            <person name="Hugenholtz P."/>
            <person name="Kyrpides N.C."/>
            <person name="Klenk H.P."/>
            <person name="Chen F."/>
        </authorList>
    </citation>
    <scope>NUCLEOTIDE SEQUENCE [LARGE SCALE GENOMIC DNA]</scope>
    <source>
        <strain evidence="5">ATCC 700099 / DSM 44233 / CIP 104796 / JCM 9543 / NBRC 105858 / Y-104</strain>
    </source>
</reference>
<keyword evidence="2" id="KW-0067">ATP-binding</keyword>
<dbReference type="Gene3D" id="1.10.10.10">
    <property type="entry name" value="Winged helix-like DNA-binding domain superfamily/Winged helix DNA-binding domain"/>
    <property type="match status" value="1"/>
</dbReference>
<dbReference type="Proteomes" id="UP000002218">
    <property type="component" value="Chromosome"/>
</dbReference>
<dbReference type="InterPro" id="IPR016032">
    <property type="entry name" value="Sig_transdc_resp-reg_C-effctor"/>
</dbReference>
<dbReference type="AlphaFoldDB" id="C8XGA7"/>
<dbReference type="SUPFAM" id="SSF46894">
    <property type="entry name" value="C-terminal effector domain of the bipartite response regulators"/>
    <property type="match status" value="1"/>
</dbReference>
<sequence length="927" mass="99725">MSDHFVGRDTELDTLDELLVQARAGAPHVVLLVGEPGIGKTTLIDGFLRRHRDVTSLRAGGDDSEMLYSYGIVRQLAASAGPAGLELAGQLAQVAPVPDPIAIGSQLLALLGERQQAGPAVLVIDDIQWADDPSVKSITFGLRRLQADQLLVILAVREESINELPDGLLRIVRGELATEIRLGGLAEHELAELAGKLGIGSFPARAARRLRSGTDGHPLFARELLREFPPESWGAQDVLPPPRSFRHLVRQRYRRCSTDGRRLVDAAAVIGLSAPLALTAQLADLPHALEAISDAERADLLQLVDASYPGSVRFPHPLVRSAVYSAIDPPHRSALHARAAQLLDDTRTVLQHRFAAARQPDEGLAADLSAFAATEIHNGEWVSAATHLVRSSRLSPQPADRQRRLLRAVNFLVIAGAASQAAHLAEEVASFPPGPLRDSTLGYLATATRGPAEAGRLLSSAWQQVDPAADRELAATIALQSAIHFHGRLDGPATATWSAKAIDLTEPDDPMRFVAETHRAFGLGYSGRFGEALPVVEDVTGTIDGSPDARRVQHGAAHGWLRLINDDLVTARSMLHAVAVDAARLVTLNTAAFSYAHLARAEYLAGAWHEALVHIENAIALTTESESDYLRSLVFGMAVVIPAARGEWAAARTYADLATAEASSYERAVAAAALAGAQLAAARDEPERVLDLLDPIRAMHPRQGIDEPGIWPWPELYADALTALGRTAEADAFLIPHELLAHRRRRASAIARLARARGSLESRAGRDSVADQAFQLAAGQIQRLAMPYEQALIELAHGRHLVRTNRRKAAAKLLTAAGDRFTALGAAPFLAQTVAELRACGITVEGTTRQRLRIGLTSQELVVARLIADGKTNREAAADLVVSVKTIEYHLSNVYAKLGGITRRQLRSALADHDQQAPLQHRRTASS</sequence>
<dbReference type="STRING" id="479431.Namu_3812"/>